<accession>A0A6M3K4N0</accession>
<evidence type="ECO:0000313" key="1">
    <source>
        <dbReference type="EMBL" id="QJA56900.1"/>
    </source>
</evidence>
<organism evidence="2">
    <name type="scientific">viral metagenome</name>
    <dbReference type="NCBI Taxonomy" id="1070528"/>
    <lineage>
        <taxon>unclassified sequences</taxon>
        <taxon>metagenomes</taxon>
        <taxon>organismal metagenomes</taxon>
    </lineage>
</organism>
<name>A0A6M3K4N0_9ZZZZ</name>
<evidence type="ECO:0008006" key="3">
    <source>
        <dbReference type="Google" id="ProtNLM"/>
    </source>
</evidence>
<proteinExistence type="predicted"/>
<sequence length="294" mass="33164">MEIITRTIEYTRSDRFFFYDLSDFHVGAVHCDEKSLIEKVYEIKQYGRQAIVLGGGDYGDLITPNDLKRWDARILAPWLIKDTDVLGDKLPEWMKSNMDNIGPGILKRVDEILCPIWGSFVGLIEGNHDDGIRKHNHYNFMKELLLKANKKNDVSYAGVQCFLVLHFVRKNSNEVHDIIIHARHGEGAARTSGARALAVLRMAQSTPEADITLMSHLHGQESPDIPQRLVVRKGKLKEKNSLATMTGAWLLAYKQGAPPSYLERYGSPPSVLGCPRIILDPDKGIMTLEKSRSL</sequence>
<dbReference type="EMBL" id="MT141244">
    <property type="protein sequence ID" value="QJA56900.1"/>
    <property type="molecule type" value="Genomic_DNA"/>
</dbReference>
<dbReference type="AlphaFoldDB" id="A0A6M3K4N0"/>
<reference evidence="2" key="1">
    <citation type="submission" date="2020-03" db="EMBL/GenBank/DDBJ databases">
        <title>The deep terrestrial virosphere.</title>
        <authorList>
            <person name="Holmfeldt K."/>
            <person name="Nilsson E."/>
            <person name="Simone D."/>
            <person name="Lopez-Fernandez M."/>
            <person name="Wu X."/>
            <person name="de Brujin I."/>
            <person name="Lundin D."/>
            <person name="Andersson A."/>
            <person name="Bertilsson S."/>
            <person name="Dopson M."/>
        </authorList>
    </citation>
    <scope>NUCLEOTIDE SEQUENCE</scope>
    <source>
        <strain evidence="2">MM415A01315</strain>
        <strain evidence="1">MM415B01776</strain>
    </source>
</reference>
<gene>
    <name evidence="2" type="ORF">MM415A01315_0007</name>
    <name evidence="1" type="ORF">MM415B01776_0018</name>
</gene>
<dbReference type="EMBL" id="MT142280">
    <property type="protein sequence ID" value="QJA77376.1"/>
    <property type="molecule type" value="Genomic_DNA"/>
</dbReference>
<evidence type="ECO:0000313" key="2">
    <source>
        <dbReference type="EMBL" id="QJA77376.1"/>
    </source>
</evidence>
<protein>
    <recommendedName>
        <fullName evidence="3">Calcineurin-like phosphoesterase</fullName>
    </recommendedName>
</protein>